<gene>
    <name evidence="1" type="ORF">CB4_03741</name>
</gene>
<name>A0A0U5B0Q6_9BACL</name>
<dbReference type="KEGG" id="asoc:CB4_03741"/>
<reference evidence="1 2" key="1">
    <citation type="submission" date="2015-12" db="EMBL/GenBank/DDBJ databases">
        <title>Genome sequence of Aneurinibacillus soli.</title>
        <authorList>
            <person name="Lee J.S."/>
            <person name="Lee K.C."/>
            <person name="Kim K.K."/>
            <person name="Lee B.W."/>
        </authorList>
    </citation>
    <scope>NUCLEOTIDE SEQUENCE [LARGE SCALE GENOMIC DNA]</scope>
    <source>
        <strain evidence="1 2">CB4</strain>
    </source>
</reference>
<dbReference type="Proteomes" id="UP000217696">
    <property type="component" value="Chromosome"/>
</dbReference>
<protein>
    <submittedName>
        <fullName evidence="1">Uncharacterized protein</fullName>
    </submittedName>
</protein>
<organism evidence="1 2">
    <name type="scientific">Aneurinibacillus soli</name>
    <dbReference type="NCBI Taxonomy" id="1500254"/>
    <lineage>
        <taxon>Bacteria</taxon>
        <taxon>Bacillati</taxon>
        <taxon>Bacillota</taxon>
        <taxon>Bacilli</taxon>
        <taxon>Bacillales</taxon>
        <taxon>Paenibacillaceae</taxon>
        <taxon>Aneurinibacillus group</taxon>
        <taxon>Aneurinibacillus</taxon>
    </lineage>
</organism>
<evidence type="ECO:0000313" key="1">
    <source>
        <dbReference type="EMBL" id="BAU29541.1"/>
    </source>
</evidence>
<evidence type="ECO:0000313" key="2">
    <source>
        <dbReference type="Proteomes" id="UP000217696"/>
    </source>
</evidence>
<dbReference type="EMBL" id="AP017312">
    <property type="protein sequence ID" value="BAU29541.1"/>
    <property type="molecule type" value="Genomic_DNA"/>
</dbReference>
<proteinExistence type="predicted"/>
<dbReference type="RefSeq" id="WP_096467208.1">
    <property type="nucleotide sequence ID" value="NZ_AP017312.1"/>
</dbReference>
<dbReference type="OrthoDB" id="2619264at2"/>
<sequence>MGHLIRSISYLIIAFFIVLYGLPRLPLLYGHSTALIFSIIWLGFALLIIGAHLYQIIHLRERRDIGAPPAAVSEEQHRERGRTQGV</sequence>
<dbReference type="AlphaFoldDB" id="A0A0U5B0Q6"/>
<accession>A0A0U5B0Q6</accession>
<keyword evidence="2" id="KW-1185">Reference proteome</keyword>